<dbReference type="Proteomes" id="UP001627284">
    <property type="component" value="Unassembled WGS sequence"/>
</dbReference>
<evidence type="ECO:0000313" key="3">
    <source>
        <dbReference type="Proteomes" id="UP001627284"/>
    </source>
</evidence>
<name>A0ABD2S657_9SOLN</name>
<accession>A0ABD2S657</accession>
<protein>
    <submittedName>
        <fullName evidence="2">Uncharacterized protein</fullName>
    </submittedName>
</protein>
<dbReference type="EMBL" id="JBJKTR010000016">
    <property type="protein sequence ID" value="KAL3339693.1"/>
    <property type="molecule type" value="Genomic_DNA"/>
</dbReference>
<feature type="compositionally biased region" description="Polar residues" evidence="1">
    <location>
        <begin position="24"/>
        <end position="35"/>
    </location>
</feature>
<gene>
    <name evidence="2" type="ORF">AABB24_028349</name>
</gene>
<dbReference type="EMBL" id="JBJKTR010000016">
    <property type="protein sequence ID" value="KAL3339694.1"/>
    <property type="molecule type" value="Genomic_DNA"/>
</dbReference>
<proteinExistence type="predicted"/>
<feature type="compositionally biased region" description="Basic and acidic residues" evidence="1">
    <location>
        <begin position="9"/>
        <end position="23"/>
    </location>
</feature>
<sequence length="109" mass="12402">MRSPSSSLARERVAKLRNIDSDTRQSQQNNTTIKQRNPGKEATASSLTNSSQPSQPHPIVLVATRWCHVKHKEEGIDPSRLCYPPRPDFLRFWRKSRTKSSLFSSLGKV</sequence>
<reference evidence="2 3" key="1">
    <citation type="submission" date="2024-05" db="EMBL/GenBank/DDBJ databases">
        <title>De novo assembly of an allotetraploid wild potato.</title>
        <authorList>
            <person name="Hosaka A.J."/>
        </authorList>
    </citation>
    <scope>NUCLEOTIDE SEQUENCE [LARGE SCALE GENOMIC DNA]</scope>
    <source>
        <tissue evidence="2">Young leaves</tissue>
    </source>
</reference>
<keyword evidence="3" id="KW-1185">Reference proteome</keyword>
<organism evidence="2 3">
    <name type="scientific">Solanum stoloniferum</name>
    <dbReference type="NCBI Taxonomy" id="62892"/>
    <lineage>
        <taxon>Eukaryota</taxon>
        <taxon>Viridiplantae</taxon>
        <taxon>Streptophyta</taxon>
        <taxon>Embryophyta</taxon>
        <taxon>Tracheophyta</taxon>
        <taxon>Spermatophyta</taxon>
        <taxon>Magnoliopsida</taxon>
        <taxon>eudicotyledons</taxon>
        <taxon>Gunneridae</taxon>
        <taxon>Pentapetalae</taxon>
        <taxon>asterids</taxon>
        <taxon>lamiids</taxon>
        <taxon>Solanales</taxon>
        <taxon>Solanaceae</taxon>
        <taxon>Solanoideae</taxon>
        <taxon>Solaneae</taxon>
        <taxon>Solanum</taxon>
    </lineage>
</organism>
<dbReference type="AlphaFoldDB" id="A0ABD2S657"/>
<feature type="region of interest" description="Disordered" evidence="1">
    <location>
        <begin position="1"/>
        <end position="57"/>
    </location>
</feature>
<evidence type="ECO:0000256" key="1">
    <source>
        <dbReference type="SAM" id="MobiDB-lite"/>
    </source>
</evidence>
<feature type="compositionally biased region" description="Polar residues" evidence="1">
    <location>
        <begin position="43"/>
        <end position="54"/>
    </location>
</feature>
<comment type="caution">
    <text evidence="2">The sequence shown here is derived from an EMBL/GenBank/DDBJ whole genome shotgun (WGS) entry which is preliminary data.</text>
</comment>
<evidence type="ECO:0000313" key="2">
    <source>
        <dbReference type="EMBL" id="KAL3339693.1"/>
    </source>
</evidence>